<organism evidence="4 5">
    <name type="scientific">Camelus dromedarius</name>
    <name type="common">Dromedary</name>
    <name type="synonym">Arabian camel</name>
    <dbReference type="NCBI Taxonomy" id="9838"/>
    <lineage>
        <taxon>Eukaryota</taxon>
        <taxon>Metazoa</taxon>
        <taxon>Chordata</taxon>
        <taxon>Craniata</taxon>
        <taxon>Vertebrata</taxon>
        <taxon>Euteleostomi</taxon>
        <taxon>Mammalia</taxon>
        <taxon>Eutheria</taxon>
        <taxon>Laurasiatheria</taxon>
        <taxon>Artiodactyla</taxon>
        <taxon>Tylopoda</taxon>
        <taxon>Camelidae</taxon>
        <taxon>Camelus</taxon>
    </lineage>
</organism>
<dbReference type="SMART" id="SM00233">
    <property type="entry name" value="PH"/>
    <property type="match status" value="1"/>
</dbReference>
<dbReference type="PANTHER" id="PTHR16160">
    <property type="entry name" value="FERMITIN 2-RELATED"/>
    <property type="match status" value="1"/>
</dbReference>
<dbReference type="SUPFAM" id="SSF47031">
    <property type="entry name" value="Second domain of FERM"/>
    <property type="match status" value="1"/>
</dbReference>
<feature type="domain" description="PH" evidence="3">
    <location>
        <begin position="67"/>
        <end position="169"/>
    </location>
</feature>
<dbReference type="CDD" id="cd13205">
    <property type="entry name" value="FERM_C_fermitin"/>
    <property type="match status" value="1"/>
</dbReference>
<dbReference type="AlphaFoldDB" id="A0A5N4BXG2"/>
<protein>
    <submittedName>
        <fullName evidence="4">Fermitin family-like protein 3</fullName>
    </submittedName>
</protein>
<dbReference type="Pfam" id="PF00169">
    <property type="entry name" value="PH"/>
    <property type="match status" value="1"/>
</dbReference>
<dbReference type="Pfam" id="PF00373">
    <property type="entry name" value="FERM_M"/>
    <property type="match status" value="1"/>
</dbReference>
<dbReference type="CDD" id="cd01237">
    <property type="entry name" value="PH_fermitin"/>
    <property type="match status" value="1"/>
</dbReference>
<dbReference type="PANTHER" id="PTHR16160:SF1">
    <property type="entry name" value="FERMITIN FAMILY HOMOLOG 3"/>
    <property type="match status" value="1"/>
</dbReference>
<proteinExistence type="inferred from homology"/>
<dbReference type="GO" id="GO:0005178">
    <property type="term" value="F:integrin binding"/>
    <property type="evidence" value="ECO:0007669"/>
    <property type="project" value="TreeGrafter"/>
</dbReference>
<evidence type="ECO:0000313" key="4">
    <source>
        <dbReference type="EMBL" id="KAB1251300.1"/>
    </source>
</evidence>
<dbReference type="GO" id="GO:0007160">
    <property type="term" value="P:cell-matrix adhesion"/>
    <property type="evidence" value="ECO:0007669"/>
    <property type="project" value="TreeGrafter"/>
</dbReference>
<dbReference type="GO" id="GO:0007159">
    <property type="term" value="P:leukocyte cell-cell adhesion"/>
    <property type="evidence" value="ECO:0007669"/>
    <property type="project" value="TreeGrafter"/>
</dbReference>
<dbReference type="GO" id="GO:0033632">
    <property type="term" value="P:regulation of cell-cell adhesion mediated by integrin"/>
    <property type="evidence" value="ECO:0007669"/>
    <property type="project" value="TreeGrafter"/>
</dbReference>
<dbReference type="InterPro" id="IPR037843">
    <property type="entry name" value="Kindlin/fermitin"/>
</dbReference>
<dbReference type="Proteomes" id="UP000299084">
    <property type="component" value="Unassembled WGS sequence"/>
</dbReference>
<comment type="similarity">
    <text evidence="1">Belongs to the kindlin family.</text>
</comment>
<name>A0A5N4BXG2_CAMDR</name>
<dbReference type="FunFam" id="2.30.29.30:FF:000057">
    <property type="entry name" value="Fermitin family homolog 2 (Drosophila)"/>
    <property type="match status" value="1"/>
</dbReference>
<sequence>MMVFAALQYHINKLSQSGEVDEPASTDPGLDDLDAALSNLEVKLEGSAPTDVLDSLTTIPELKDHLRIFRPRKLTLKGYRQHWVVFKETTLSYYKSQDESPGDPIQQLNLKVFLLPPGCEVVPDVNVSGQKFCIKLLVPSPEGMSEIYLRCQDEQQYARWMAGCRLASKGRTMADSSYSSEVQAILAFLSLQRTGGGGSSNHPQGPDAATEGLNPYGLVAPRFQRKFKAKQLTPRILEAHQNVAQLSLSEAQLRFIQAWQSLPDFGISYVVVRFKGSRKDEILGIANNRLIRIDLAVGDVVKTWRFSNMRQWNVNWDIRQVAIEFDEHINVAFSCVSASCRIVHEYIGGYIFLSTRERARGEELDEDLFLQLTGGHEAF</sequence>
<comment type="caution">
    <text evidence="4">The sequence shown here is derived from an EMBL/GenBank/DDBJ whole genome shotgun (WGS) entry which is preliminary data.</text>
</comment>
<dbReference type="GO" id="GO:0070527">
    <property type="term" value="P:platelet aggregation"/>
    <property type="evidence" value="ECO:0007669"/>
    <property type="project" value="TreeGrafter"/>
</dbReference>
<dbReference type="STRING" id="9838.ENSCDRP00005027201"/>
<dbReference type="InterPro" id="IPR019748">
    <property type="entry name" value="FERM_central"/>
</dbReference>
<dbReference type="GO" id="GO:0030055">
    <property type="term" value="C:cell-substrate junction"/>
    <property type="evidence" value="ECO:0007669"/>
    <property type="project" value="TreeGrafter"/>
</dbReference>
<dbReference type="GO" id="GO:0033622">
    <property type="term" value="P:integrin activation"/>
    <property type="evidence" value="ECO:0007669"/>
    <property type="project" value="TreeGrafter"/>
</dbReference>
<dbReference type="EMBL" id="JWIN03000075">
    <property type="protein sequence ID" value="KAB1251300.1"/>
    <property type="molecule type" value="Genomic_DNA"/>
</dbReference>
<reference evidence="4 5" key="1">
    <citation type="journal article" date="2019" name="Mol. Ecol. Resour.">
        <title>Improving Illumina assemblies with Hi-C and long reads: an example with the North African dromedary.</title>
        <authorList>
            <person name="Elbers J.P."/>
            <person name="Rogers M.F."/>
            <person name="Perelman P.L."/>
            <person name="Proskuryakova A.A."/>
            <person name="Serdyukova N.A."/>
            <person name="Johnson W.E."/>
            <person name="Horin P."/>
            <person name="Corander J."/>
            <person name="Murphy D."/>
            <person name="Burger P.A."/>
        </authorList>
    </citation>
    <scope>NUCLEOTIDE SEQUENCE [LARGE SCALE GENOMIC DNA]</scope>
    <source>
        <strain evidence="4">Drom800</strain>
        <tissue evidence="4">Blood</tissue>
    </source>
</reference>
<dbReference type="Gene3D" id="2.30.29.30">
    <property type="entry name" value="Pleckstrin-homology domain (PH domain)/Phosphotyrosine-binding domain (PTB)"/>
    <property type="match status" value="2"/>
</dbReference>
<accession>A0A5N4BXG2</accession>
<dbReference type="FunFam" id="2.30.29.30:FF:000037">
    <property type="entry name" value="Fermitin family homolog 2"/>
    <property type="match status" value="1"/>
</dbReference>
<keyword evidence="2" id="KW-0130">Cell adhesion</keyword>
<dbReference type="InterPro" id="IPR001849">
    <property type="entry name" value="PH_domain"/>
</dbReference>
<dbReference type="InterPro" id="IPR037837">
    <property type="entry name" value="PH_Kindlin/fermitin"/>
</dbReference>
<dbReference type="SUPFAM" id="SSF50729">
    <property type="entry name" value="PH domain-like"/>
    <property type="match status" value="2"/>
</dbReference>
<dbReference type="PROSITE" id="PS50003">
    <property type="entry name" value="PH_DOMAIN"/>
    <property type="match status" value="1"/>
</dbReference>
<evidence type="ECO:0000259" key="3">
    <source>
        <dbReference type="PROSITE" id="PS50003"/>
    </source>
</evidence>
<dbReference type="GO" id="GO:0007229">
    <property type="term" value="P:integrin-mediated signaling pathway"/>
    <property type="evidence" value="ECO:0007669"/>
    <property type="project" value="InterPro"/>
</dbReference>
<evidence type="ECO:0000256" key="2">
    <source>
        <dbReference type="ARBA" id="ARBA00022889"/>
    </source>
</evidence>
<evidence type="ECO:0000313" key="5">
    <source>
        <dbReference type="Proteomes" id="UP000299084"/>
    </source>
</evidence>
<dbReference type="InterPro" id="IPR011993">
    <property type="entry name" value="PH-like_dom_sf"/>
</dbReference>
<gene>
    <name evidence="4" type="ORF">Cadr_000030240</name>
</gene>
<keyword evidence="5" id="KW-1185">Reference proteome</keyword>
<evidence type="ECO:0000256" key="1">
    <source>
        <dbReference type="ARBA" id="ARBA00008052"/>
    </source>
</evidence>
<dbReference type="InterPro" id="IPR035963">
    <property type="entry name" value="FERM_2"/>
</dbReference>